<dbReference type="PANTHER" id="PTHR23501:SF191">
    <property type="entry name" value="VACUOLAR BASIC AMINO ACID TRANSPORTER 4"/>
    <property type="match status" value="1"/>
</dbReference>
<keyword evidence="5 6" id="KW-0472">Membrane</keyword>
<dbReference type="EMBL" id="JAAAJB010000094">
    <property type="protein sequence ID" value="KAG0266402.1"/>
    <property type="molecule type" value="Genomic_DNA"/>
</dbReference>
<evidence type="ECO:0000256" key="2">
    <source>
        <dbReference type="ARBA" id="ARBA00022448"/>
    </source>
</evidence>
<dbReference type="GO" id="GO:0005886">
    <property type="term" value="C:plasma membrane"/>
    <property type="evidence" value="ECO:0007669"/>
    <property type="project" value="TreeGrafter"/>
</dbReference>
<feature type="transmembrane region" description="Helical" evidence="6">
    <location>
        <begin position="333"/>
        <end position="355"/>
    </location>
</feature>
<evidence type="ECO:0000256" key="5">
    <source>
        <dbReference type="ARBA" id="ARBA00023136"/>
    </source>
</evidence>
<dbReference type="InterPro" id="IPR011701">
    <property type="entry name" value="MFS"/>
</dbReference>
<evidence type="ECO:0000313" key="8">
    <source>
        <dbReference type="EMBL" id="KAG0266402.1"/>
    </source>
</evidence>
<dbReference type="OrthoDB" id="3437016at2759"/>
<feature type="transmembrane region" description="Helical" evidence="6">
    <location>
        <begin position="160"/>
        <end position="180"/>
    </location>
</feature>
<dbReference type="InterPro" id="IPR036259">
    <property type="entry name" value="MFS_trans_sf"/>
</dbReference>
<dbReference type="Pfam" id="PF07690">
    <property type="entry name" value="MFS_1"/>
    <property type="match status" value="1"/>
</dbReference>
<evidence type="ECO:0000256" key="3">
    <source>
        <dbReference type="ARBA" id="ARBA00022692"/>
    </source>
</evidence>
<feature type="transmembrane region" description="Helical" evidence="6">
    <location>
        <begin position="254"/>
        <end position="272"/>
    </location>
</feature>
<organism evidence="8 9">
    <name type="scientific">Actinomortierella ambigua</name>
    <dbReference type="NCBI Taxonomy" id="1343610"/>
    <lineage>
        <taxon>Eukaryota</taxon>
        <taxon>Fungi</taxon>
        <taxon>Fungi incertae sedis</taxon>
        <taxon>Mucoromycota</taxon>
        <taxon>Mortierellomycotina</taxon>
        <taxon>Mortierellomycetes</taxon>
        <taxon>Mortierellales</taxon>
        <taxon>Mortierellaceae</taxon>
        <taxon>Actinomortierella</taxon>
    </lineage>
</organism>
<feature type="transmembrane region" description="Helical" evidence="6">
    <location>
        <begin position="367"/>
        <end position="393"/>
    </location>
</feature>
<name>A0A9P6UAD2_9FUNG</name>
<comment type="caution">
    <text evidence="8">The sequence shown here is derived from an EMBL/GenBank/DDBJ whole genome shotgun (WGS) entry which is preliminary data.</text>
</comment>
<dbReference type="AlphaFoldDB" id="A0A9P6UAD2"/>
<feature type="transmembrane region" description="Helical" evidence="6">
    <location>
        <begin position="230"/>
        <end position="247"/>
    </location>
</feature>
<feature type="domain" description="Major facilitator superfamily (MFS) profile" evidence="7">
    <location>
        <begin position="1"/>
        <end position="456"/>
    </location>
</feature>
<dbReference type="Gene3D" id="1.20.1720.10">
    <property type="entry name" value="Multidrug resistance protein D"/>
    <property type="match status" value="1"/>
</dbReference>
<keyword evidence="9" id="KW-1185">Reference proteome</keyword>
<feature type="transmembrane region" description="Helical" evidence="6">
    <location>
        <begin position="434"/>
        <end position="452"/>
    </location>
</feature>
<evidence type="ECO:0000259" key="7">
    <source>
        <dbReference type="PROSITE" id="PS50850"/>
    </source>
</evidence>
<dbReference type="Gene3D" id="1.20.1250.20">
    <property type="entry name" value="MFS general substrate transporter like domains"/>
    <property type="match status" value="1"/>
</dbReference>
<keyword evidence="2" id="KW-0813">Transport</keyword>
<keyword evidence="3 6" id="KW-0812">Transmembrane</keyword>
<dbReference type="PROSITE" id="PS50850">
    <property type="entry name" value="MFS"/>
    <property type="match status" value="1"/>
</dbReference>
<evidence type="ECO:0000256" key="1">
    <source>
        <dbReference type="ARBA" id="ARBA00004127"/>
    </source>
</evidence>
<keyword evidence="4 6" id="KW-1133">Transmembrane helix</keyword>
<sequence>MSRTVQSRRQPIWSQDPIDILAQTCTFLHAADQTIVSTTLVATAKDFNNLGDISWVGTIYLLTSTAVLPIYGTASDLFGRKRIFILAGAAQSMIMLILGRVIQGAGGGGIFGTAKTLVSDIVPREKMGTYHGYIGFTYIFSSTIGPIAGGLISDGASWRWAYFINLPIGSLAFVFVAIFLHVKQPQTRTFRQSMAKVDYLGIVLLVSSVMMVLLALNWAADAKYAWDSPMILSLLILGTFIGCLFLINEWRVGLASLIYSIPLYFQATAGLSSTQAGLSLIPLVATAASSSLVSGILMNKFNTTKESTVLGSIFGVLACGCLTLLLNEHTSRWVVTVILILQGLSLGLTANANLLNIYSELDSYRDIATSTALWAFLRTSGGTMGIAAVLASIQSSLSSAGVGEDTRNIGAIRELSPEIRGPIVRAFVVGMHRFAILGTVLCSIVLFSTVFIRRLPLCRPAPPSQGVVQDSVQREKEAA</sequence>
<protein>
    <recommendedName>
        <fullName evidence="7">Major facilitator superfamily (MFS) profile domain-containing protein</fullName>
    </recommendedName>
</protein>
<evidence type="ECO:0000256" key="4">
    <source>
        <dbReference type="ARBA" id="ARBA00022989"/>
    </source>
</evidence>
<feature type="transmembrane region" description="Helical" evidence="6">
    <location>
        <begin position="83"/>
        <end position="102"/>
    </location>
</feature>
<dbReference type="GO" id="GO:0022857">
    <property type="term" value="F:transmembrane transporter activity"/>
    <property type="evidence" value="ECO:0007669"/>
    <property type="project" value="InterPro"/>
</dbReference>
<dbReference type="PANTHER" id="PTHR23501">
    <property type="entry name" value="MAJOR FACILITATOR SUPERFAMILY"/>
    <property type="match status" value="1"/>
</dbReference>
<dbReference type="Proteomes" id="UP000807716">
    <property type="component" value="Unassembled WGS sequence"/>
</dbReference>
<feature type="transmembrane region" description="Helical" evidence="6">
    <location>
        <begin position="278"/>
        <end position="297"/>
    </location>
</feature>
<feature type="transmembrane region" description="Helical" evidence="6">
    <location>
        <begin position="309"/>
        <end position="327"/>
    </location>
</feature>
<gene>
    <name evidence="8" type="ORF">DFQ27_009778</name>
</gene>
<feature type="transmembrane region" description="Helical" evidence="6">
    <location>
        <begin position="53"/>
        <end position="71"/>
    </location>
</feature>
<dbReference type="SUPFAM" id="SSF103473">
    <property type="entry name" value="MFS general substrate transporter"/>
    <property type="match status" value="1"/>
</dbReference>
<evidence type="ECO:0000313" key="9">
    <source>
        <dbReference type="Proteomes" id="UP000807716"/>
    </source>
</evidence>
<reference evidence="8" key="1">
    <citation type="journal article" date="2020" name="Fungal Divers.">
        <title>Resolving the Mortierellaceae phylogeny through synthesis of multi-gene phylogenetics and phylogenomics.</title>
        <authorList>
            <person name="Vandepol N."/>
            <person name="Liber J."/>
            <person name="Desiro A."/>
            <person name="Na H."/>
            <person name="Kennedy M."/>
            <person name="Barry K."/>
            <person name="Grigoriev I.V."/>
            <person name="Miller A.N."/>
            <person name="O'Donnell K."/>
            <person name="Stajich J.E."/>
            <person name="Bonito G."/>
        </authorList>
    </citation>
    <scope>NUCLEOTIDE SEQUENCE</scope>
    <source>
        <strain evidence="8">BC1065</strain>
    </source>
</reference>
<proteinExistence type="predicted"/>
<dbReference type="GO" id="GO:0012505">
    <property type="term" value="C:endomembrane system"/>
    <property type="evidence" value="ECO:0007669"/>
    <property type="project" value="UniProtKB-SubCell"/>
</dbReference>
<evidence type="ECO:0000256" key="6">
    <source>
        <dbReference type="SAM" id="Phobius"/>
    </source>
</evidence>
<dbReference type="InterPro" id="IPR020846">
    <property type="entry name" value="MFS_dom"/>
</dbReference>
<comment type="subcellular location">
    <subcellularLocation>
        <location evidence="1">Endomembrane system</location>
        <topology evidence="1">Multi-pass membrane protein</topology>
    </subcellularLocation>
</comment>
<accession>A0A9P6UAD2</accession>
<feature type="transmembrane region" description="Helical" evidence="6">
    <location>
        <begin position="200"/>
        <end position="218"/>
    </location>
</feature>